<evidence type="ECO:0000313" key="2">
    <source>
        <dbReference type="EMBL" id="KAF9584600.1"/>
    </source>
</evidence>
<accession>A0A9P6G1J8</accession>
<dbReference type="EMBL" id="JAABOA010000374">
    <property type="protein sequence ID" value="KAF9584600.1"/>
    <property type="molecule type" value="Genomic_DNA"/>
</dbReference>
<feature type="compositionally biased region" description="Low complexity" evidence="1">
    <location>
        <begin position="208"/>
        <end position="227"/>
    </location>
</feature>
<feature type="region of interest" description="Disordered" evidence="1">
    <location>
        <begin position="151"/>
        <end position="317"/>
    </location>
</feature>
<dbReference type="Proteomes" id="UP000780801">
    <property type="component" value="Unassembled WGS sequence"/>
</dbReference>
<proteinExistence type="predicted"/>
<sequence length="542" mass="59443">MADHPDRSPPQPYSSYSQRLPPKQPPLHHHHHHLQQQPPQPQGQSQGQSHHPHPAHSASRSYYYPPPSHTYRAYQSSQDIQGPLSAGVIEGHRAFPSFHGSLHHPRQSSSSSTASSSAPMSYPNLSVAEILDRYQDAHKDFLVSILNAKAKEDERRAEEERHKTEQIRLQSKQLELDLAMEKRRGSPPAGNSENAGSHYTSPPNSYGSRYAPYPQSSSSSSMEASRSTYDRHTHHDHPHSVHGTQEPQEYPPPTQVKHATPPEQPPLPPTPQGRPPSLKINTALRHNFPKRHGTSPHHITSAPILPGSSSNKHGRHFPLPVISASAQSSPVAALDYQSHIPPPLTPKDDHGSPTSAVSPAAHNMKRKSIHHDAVMDAVRAKVLRNAAANQSNHNQPPPPQQQQPHRKPSGDSLKRKTSAPHGSSPERPKRQADNSPYSRPVSATTPSGPKSRSSTESRSNGHSGLLEAKLEAKLEGPLLSTLSHSVSPQSPSPPNSAGAMDSGRSRSSSPTERSTGKDLLKENKMVRYELERPRVERQNEVG</sequence>
<feature type="compositionally biased region" description="Pro residues" evidence="1">
    <location>
        <begin position="262"/>
        <end position="274"/>
    </location>
</feature>
<feature type="compositionally biased region" description="Low complexity" evidence="1">
    <location>
        <begin position="108"/>
        <end position="118"/>
    </location>
</feature>
<evidence type="ECO:0000313" key="3">
    <source>
        <dbReference type="Proteomes" id="UP000780801"/>
    </source>
</evidence>
<protein>
    <submittedName>
        <fullName evidence="2">Uncharacterized protein</fullName>
    </submittedName>
</protein>
<reference evidence="2" key="1">
    <citation type="journal article" date="2020" name="Fungal Divers.">
        <title>Resolving the Mortierellaceae phylogeny through synthesis of multi-gene phylogenetics and phylogenomics.</title>
        <authorList>
            <person name="Vandepol N."/>
            <person name="Liber J."/>
            <person name="Desiro A."/>
            <person name="Na H."/>
            <person name="Kennedy M."/>
            <person name="Barry K."/>
            <person name="Grigoriev I.V."/>
            <person name="Miller A.N."/>
            <person name="O'Donnell K."/>
            <person name="Stajich J.E."/>
            <person name="Bonito G."/>
        </authorList>
    </citation>
    <scope>NUCLEOTIDE SEQUENCE</scope>
    <source>
        <strain evidence="2">KOD1015</strain>
    </source>
</reference>
<feature type="compositionally biased region" description="Polar residues" evidence="1">
    <location>
        <begin position="189"/>
        <end position="207"/>
    </location>
</feature>
<comment type="caution">
    <text evidence="2">The sequence shown here is derived from an EMBL/GenBank/DDBJ whole genome shotgun (WGS) entry which is preliminary data.</text>
</comment>
<feature type="compositionally biased region" description="Low complexity" evidence="1">
    <location>
        <begin position="42"/>
        <end position="63"/>
    </location>
</feature>
<feature type="region of interest" description="Disordered" evidence="1">
    <location>
        <begin position="1"/>
        <end position="121"/>
    </location>
</feature>
<feature type="region of interest" description="Disordered" evidence="1">
    <location>
        <begin position="329"/>
        <end position="368"/>
    </location>
</feature>
<feature type="region of interest" description="Disordered" evidence="1">
    <location>
        <begin position="387"/>
        <end position="542"/>
    </location>
</feature>
<evidence type="ECO:0000256" key="1">
    <source>
        <dbReference type="SAM" id="MobiDB-lite"/>
    </source>
</evidence>
<feature type="non-terminal residue" evidence="2">
    <location>
        <position position="1"/>
    </location>
</feature>
<gene>
    <name evidence="2" type="ORF">BGW38_005884</name>
</gene>
<keyword evidence="3" id="KW-1185">Reference proteome</keyword>
<dbReference type="AlphaFoldDB" id="A0A9P6G1J8"/>
<dbReference type="OrthoDB" id="2272836at2759"/>
<feature type="compositionally biased region" description="Low complexity" evidence="1">
    <location>
        <begin position="475"/>
        <end position="489"/>
    </location>
</feature>
<organism evidence="2 3">
    <name type="scientific">Lunasporangiospora selenospora</name>
    <dbReference type="NCBI Taxonomy" id="979761"/>
    <lineage>
        <taxon>Eukaryota</taxon>
        <taxon>Fungi</taxon>
        <taxon>Fungi incertae sedis</taxon>
        <taxon>Mucoromycota</taxon>
        <taxon>Mortierellomycotina</taxon>
        <taxon>Mortierellomycetes</taxon>
        <taxon>Mortierellales</taxon>
        <taxon>Mortierellaceae</taxon>
        <taxon>Lunasporangiospora</taxon>
    </lineage>
</organism>
<name>A0A9P6G1J8_9FUNG</name>
<feature type="compositionally biased region" description="Basic and acidic residues" evidence="1">
    <location>
        <begin position="151"/>
        <end position="166"/>
    </location>
</feature>
<feature type="compositionally biased region" description="Polar residues" evidence="1">
    <location>
        <begin position="433"/>
        <end position="462"/>
    </location>
</feature>
<feature type="compositionally biased region" description="Basic and acidic residues" evidence="1">
    <location>
        <begin position="514"/>
        <end position="542"/>
    </location>
</feature>